<dbReference type="Gene3D" id="3.40.50.1820">
    <property type="entry name" value="alpha/beta hydrolase"/>
    <property type="match status" value="1"/>
</dbReference>
<evidence type="ECO:0000256" key="1">
    <source>
        <dbReference type="SAM" id="MobiDB-lite"/>
    </source>
</evidence>
<keyword evidence="4" id="KW-0378">Hydrolase</keyword>
<evidence type="ECO:0000256" key="2">
    <source>
        <dbReference type="SAM" id="Phobius"/>
    </source>
</evidence>
<dbReference type="EMBL" id="BONK01000002">
    <property type="protein sequence ID" value="GIG20027.1"/>
    <property type="molecule type" value="Genomic_DNA"/>
</dbReference>
<keyword evidence="2" id="KW-1133">Transmembrane helix</keyword>
<evidence type="ECO:0000313" key="5">
    <source>
        <dbReference type="Proteomes" id="UP000632740"/>
    </source>
</evidence>
<dbReference type="AlphaFoldDB" id="A0A919P0S1"/>
<dbReference type="InterPro" id="IPR000073">
    <property type="entry name" value="AB_hydrolase_1"/>
</dbReference>
<name>A0A919P0S1_9CELL</name>
<gene>
    <name evidence="4" type="ORF">Cch01nite_07510</name>
</gene>
<comment type="caution">
    <text evidence="4">The sequence shown here is derived from an EMBL/GenBank/DDBJ whole genome shotgun (WGS) entry which is preliminary data.</text>
</comment>
<feature type="region of interest" description="Disordered" evidence="1">
    <location>
        <begin position="1"/>
        <end position="23"/>
    </location>
</feature>
<feature type="domain" description="AB hydrolase-1" evidence="3">
    <location>
        <begin position="92"/>
        <end position="346"/>
    </location>
</feature>
<dbReference type="PANTHER" id="PTHR43139:SF52">
    <property type="entry name" value="SI:DKEY-122A22.2"/>
    <property type="match status" value="1"/>
</dbReference>
<organism evidence="4 5">
    <name type="scientific">Cellulomonas chitinilytica</name>
    <dbReference type="NCBI Taxonomy" id="398759"/>
    <lineage>
        <taxon>Bacteria</taxon>
        <taxon>Bacillati</taxon>
        <taxon>Actinomycetota</taxon>
        <taxon>Actinomycetes</taxon>
        <taxon>Micrococcales</taxon>
        <taxon>Cellulomonadaceae</taxon>
        <taxon>Cellulomonas</taxon>
    </lineage>
</organism>
<dbReference type="SUPFAM" id="SSF53474">
    <property type="entry name" value="alpha/beta-Hydrolases"/>
    <property type="match status" value="1"/>
</dbReference>
<dbReference type="InterPro" id="IPR052370">
    <property type="entry name" value="Meta-cleavage_hydrolase"/>
</dbReference>
<proteinExistence type="predicted"/>
<dbReference type="InterPro" id="IPR029058">
    <property type="entry name" value="AB_hydrolase_fold"/>
</dbReference>
<evidence type="ECO:0000313" key="4">
    <source>
        <dbReference type="EMBL" id="GIG20027.1"/>
    </source>
</evidence>
<evidence type="ECO:0000259" key="3">
    <source>
        <dbReference type="Pfam" id="PF12697"/>
    </source>
</evidence>
<protein>
    <submittedName>
        <fullName evidence="4">Alpha/beta hydrolase</fullName>
    </submittedName>
</protein>
<feature type="transmembrane region" description="Helical" evidence="2">
    <location>
        <begin position="33"/>
        <end position="51"/>
    </location>
</feature>
<dbReference type="Proteomes" id="UP000632740">
    <property type="component" value="Unassembled WGS sequence"/>
</dbReference>
<dbReference type="PANTHER" id="PTHR43139">
    <property type="entry name" value="SI:DKEY-122A22.2"/>
    <property type="match status" value="1"/>
</dbReference>
<keyword evidence="2" id="KW-0472">Membrane</keyword>
<dbReference type="Pfam" id="PF12697">
    <property type="entry name" value="Abhydrolase_6"/>
    <property type="match status" value="1"/>
</dbReference>
<reference evidence="4" key="1">
    <citation type="submission" date="2021-01" db="EMBL/GenBank/DDBJ databases">
        <title>Whole genome shotgun sequence of Cellulomonas chitinilytica NBRC 110799.</title>
        <authorList>
            <person name="Komaki H."/>
            <person name="Tamura T."/>
        </authorList>
    </citation>
    <scope>NUCLEOTIDE SEQUENCE</scope>
    <source>
        <strain evidence="4">NBRC 110799</strain>
    </source>
</reference>
<keyword evidence="2" id="KW-0812">Transmembrane</keyword>
<dbReference type="RefSeq" id="WP_203748771.1">
    <property type="nucleotide sequence ID" value="NZ_BONK01000002.1"/>
</dbReference>
<dbReference type="GO" id="GO:0016787">
    <property type="term" value="F:hydrolase activity"/>
    <property type="evidence" value="ECO:0007669"/>
    <property type="project" value="UniProtKB-KW"/>
</dbReference>
<accession>A0A919P0S1</accession>
<keyword evidence="5" id="KW-1185">Reference proteome</keyword>
<sequence>MTESVVVPVAPEPAPDRPGPTRRRRWTRRLRRIAVAVVAVVVAVLALSTGVNQAANAVGLARLDVPGELVEVPGGARMHVYSQAEHPDGPTLVFLTGLGLGSAYYELKSVWEPLAEDVNIATVDYLGYGFSGSTTRDRSSRNVATEIHAALHGAGVDGPYVLVAHSIAGLYGMEFAELYPDEVAGFVGLDSTAPGQQAAADYEGDLAQDGGLHPTMTVLRFLGFVRVDRWINGDDSSLLPANPLLDDAEQDEDWLLDNTHLDLRLLDDEVSWSLRNDVALQGHRFDPAIPTLMLLAQDTIDATHEYGMPDWVHVHEAVASEHPQSRIVTLDGGHLIYLDAPDEVVDQIRRLLATTT</sequence>